<keyword evidence="1" id="KW-0175">Coiled coil</keyword>
<proteinExistence type="predicted"/>
<dbReference type="EMBL" id="CACVAX010000059">
    <property type="protein sequence ID" value="CAA6821409.1"/>
    <property type="molecule type" value="Genomic_DNA"/>
</dbReference>
<evidence type="ECO:0000313" key="2">
    <source>
        <dbReference type="EMBL" id="CAA6821409.1"/>
    </source>
</evidence>
<dbReference type="AlphaFoldDB" id="A0A6S6U3Z0"/>
<name>A0A6S6U3Z0_9BACT</name>
<reference evidence="2" key="1">
    <citation type="submission" date="2020-01" db="EMBL/GenBank/DDBJ databases">
        <authorList>
            <person name="Meier V. D."/>
            <person name="Meier V D."/>
        </authorList>
    </citation>
    <scope>NUCLEOTIDE SEQUENCE</scope>
    <source>
        <strain evidence="2">HLG_WM_MAG_04</strain>
    </source>
</reference>
<sequence>MEKDFKEAVEKSTKAMHGLEGKVDNLVEELSESATELWADFKKNLANMSSKLENASEDISKAGEETTLQAHLGAMEARDKMEGLKEGMEDFTQKITKDAQSVIDTATLKAYLGKMEAEDFWEEKGPRITEEFNASKESVEKLAVEAMDEITTFFTKLSANFSEKKS</sequence>
<gene>
    <name evidence="2" type="ORF">HELGO_WM1757</name>
</gene>
<organism evidence="2">
    <name type="scientific">uncultured Sulfurovum sp</name>
    <dbReference type="NCBI Taxonomy" id="269237"/>
    <lineage>
        <taxon>Bacteria</taxon>
        <taxon>Pseudomonadati</taxon>
        <taxon>Campylobacterota</taxon>
        <taxon>Epsilonproteobacteria</taxon>
        <taxon>Campylobacterales</taxon>
        <taxon>Sulfurovaceae</taxon>
        <taxon>Sulfurovum</taxon>
        <taxon>environmental samples</taxon>
    </lineage>
</organism>
<accession>A0A6S6U3Z0</accession>
<evidence type="ECO:0000256" key="1">
    <source>
        <dbReference type="SAM" id="Coils"/>
    </source>
</evidence>
<feature type="coiled-coil region" evidence="1">
    <location>
        <begin position="9"/>
        <end position="94"/>
    </location>
</feature>
<protein>
    <submittedName>
        <fullName evidence="2">Uncharacterized protein</fullName>
    </submittedName>
</protein>